<keyword evidence="2" id="KW-0902">Two-component regulatory system</keyword>
<evidence type="ECO:0000256" key="1">
    <source>
        <dbReference type="ARBA" id="ARBA00022553"/>
    </source>
</evidence>
<dbReference type="Pfam" id="PF00072">
    <property type="entry name" value="Response_reg"/>
    <property type="match status" value="1"/>
</dbReference>
<dbReference type="PROSITE" id="PS00622">
    <property type="entry name" value="HTH_LUXR_1"/>
    <property type="match status" value="1"/>
</dbReference>
<dbReference type="SMART" id="SM00448">
    <property type="entry name" value="REC"/>
    <property type="match status" value="1"/>
</dbReference>
<feature type="domain" description="Response regulatory" evidence="8">
    <location>
        <begin position="24"/>
        <end position="138"/>
    </location>
</feature>
<sequence>MYRELTNIERKAFMPLVETDGRPTVFVVDDDISIRESLEGLIETEGWRPMLFRSASEFLSYPLEQCARCLLLDINMPDLNGLELQQLIAADQSDMPIIFITGYGDVPMTVRAMKAGAVEVLTKPIDDDALLEAIRNAIARSAVVAGQQNEMRCLRDQYGALSKREREVMALVVTGLLNKQIAFELGISEVTVKAHRGNVTRKMNARSLPELVNMAARLGIGDAGLTI</sequence>
<evidence type="ECO:0000256" key="4">
    <source>
        <dbReference type="ARBA" id="ARBA00023125"/>
    </source>
</evidence>
<dbReference type="GO" id="GO:0003677">
    <property type="term" value="F:DNA binding"/>
    <property type="evidence" value="ECO:0007669"/>
    <property type="project" value="UniProtKB-KW"/>
</dbReference>
<dbReference type="CDD" id="cd17537">
    <property type="entry name" value="REC_FixJ"/>
    <property type="match status" value="1"/>
</dbReference>
<dbReference type="InterPro" id="IPR000792">
    <property type="entry name" value="Tscrpt_reg_LuxR_C"/>
</dbReference>
<keyword evidence="10" id="KW-1185">Reference proteome</keyword>
<dbReference type="PRINTS" id="PR00038">
    <property type="entry name" value="HTHLUXR"/>
</dbReference>
<keyword evidence="4 9" id="KW-0238">DNA-binding</keyword>
<dbReference type="RefSeq" id="WP_111159272.1">
    <property type="nucleotide sequence ID" value="NZ_PCDP01000011.1"/>
</dbReference>
<evidence type="ECO:0000256" key="5">
    <source>
        <dbReference type="ARBA" id="ARBA00023163"/>
    </source>
</evidence>
<evidence type="ECO:0000313" key="9">
    <source>
        <dbReference type="EMBL" id="PZM15814.1"/>
    </source>
</evidence>
<dbReference type="SUPFAM" id="SSF52172">
    <property type="entry name" value="CheY-like"/>
    <property type="match status" value="1"/>
</dbReference>
<evidence type="ECO:0000259" key="8">
    <source>
        <dbReference type="PROSITE" id="PS50110"/>
    </source>
</evidence>
<keyword evidence="1 6" id="KW-0597">Phosphoprotein</keyword>
<dbReference type="InterPro" id="IPR036388">
    <property type="entry name" value="WH-like_DNA-bd_sf"/>
</dbReference>
<dbReference type="FunFam" id="3.40.50.2300:FF:000018">
    <property type="entry name" value="DNA-binding transcriptional regulator NtrC"/>
    <property type="match status" value="1"/>
</dbReference>
<dbReference type="OrthoDB" id="9782655at2"/>
<dbReference type="CDD" id="cd06170">
    <property type="entry name" value="LuxR_C_like"/>
    <property type="match status" value="1"/>
</dbReference>
<dbReference type="PROSITE" id="PS50043">
    <property type="entry name" value="HTH_LUXR_2"/>
    <property type="match status" value="1"/>
</dbReference>
<dbReference type="InterPro" id="IPR016032">
    <property type="entry name" value="Sig_transdc_resp-reg_C-effctor"/>
</dbReference>
<dbReference type="EMBL" id="PCDP01000011">
    <property type="protein sequence ID" value="PZM15814.1"/>
    <property type="molecule type" value="Genomic_DNA"/>
</dbReference>
<dbReference type="GO" id="GO:0000160">
    <property type="term" value="P:phosphorelay signal transduction system"/>
    <property type="evidence" value="ECO:0007669"/>
    <property type="project" value="UniProtKB-KW"/>
</dbReference>
<comment type="caution">
    <text evidence="9">The sequence shown here is derived from an EMBL/GenBank/DDBJ whole genome shotgun (WGS) entry which is preliminary data.</text>
</comment>
<dbReference type="PANTHER" id="PTHR44688">
    <property type="entry name" value="DNA-BINDING TRANSCRIPTIONAL ACTIVATOR DEVR_DOSR"/>
    <property type="match status" value="1"/>
</dbReference>
<proteinExistence type="predicted"/>
<dbReference type="Proteomes" id="UP000248925">
    <property type="component" value="Unassembled WGS sequence"/>
</dbReference>
<accession>A0A2W4DHB5</accession>
<dbReference type="AlphaFoldDB" id="A0A2W4DHB5"/>
<dbReference type="InterPro" id="IPR011006">
    <property type="entry name" value="CheY-like_superfamily"/>
</dbReference>
<feature type="modified residue" description="4-aspartylphosphate" evidence="6">
    <location>
        <position position="73"/>
    </location>
</feature>
<evidence type="ECO:0000256" key="2">
    <source>
        <dbReference type="ARBA" id="ARBA00023012"/>
    </source>
</evidence>
<keyword evidence="3" id="KW-0805">Transcription regulation</keyword>
<dbReference type="PROSITE" id="PS50110">
    <property type="entry name" value="RESPONSE_REGULATORY"/>
    <property type="match status" value="1"/>
</dbReference>
<dbReference type="SUPFAM" id="SSF46894">
    <property type="entry name" value="C-terminal effector domain of the bipartite response regulators"/>
    <property type="match status" value="1"/>
</dbReference>
<organism evidence="9 10">
    <name type="scientific">Rhizobium tubonense</name>
    <dbReference type="NCBI Taxonomy" id="484088"/>
    <lineage>
        <taxon>Bacteria</taxon>
        <taxon>Pseudomonadati</taxon>
        <taxon>Pseudomonadota</taxon>
        <taxon>Alphaproteobacteria</taxon>
        <taxon>Hyphomicrobiales</taxon>
        <taxon>Rhizobiaceae</taxon>
        <taxon>Rhizobium/Agrobacterium group</taxon>
        <taxon>Rhizobium</taxon>
    </lineage>
</organism>
<dbReference type="GO" id="GO:0006355">
    <property type="term" value="P:regulation of DNA-templated transcription"/>
    <property type="evidence" value="ECO:0007669"/>
    <property type="project" value="InterPro"/>
</dbReference>
<evidence type="ECO:0000256" key="3">
    <source>
        <dbReference type="ARBA" id="ARBA00023015"/>
    </source>
</evidence>
<dbReference type="PANTHER" id="PTHR44688:SF16">
    <property type="entry name" value="DNA-BINDING TRANSCRIPTIONAL ACTIVATOR DEVR_DOSR"/>
    <property type="match status" value="1"/>
</dbReference>
<evidence type="ECO:0000256" key="6">
    <source>
        <dbReference type="PROSITE-ProRule" id="PRU00169"/>
    </source>
</evidence>
<feature type="domain" description="HTH luxR-type" evidence="7">
    <location>
        <begin position="154"/>
        <end position="219"/>
    </location>
</feature>
<keyword evidence="5" id="KW-0804">Transcription</keyword>
<dbReference type="Gene3D" id="1.10.10.10">
    <property type="entry name" value="Winged helix-like DNA-binding domain superfamily/Winged helix DNA-binding domain"/>
    <property type="match status" value="1"/>
</dbReference>
<name>A0A2W4DHB5_9HYPH</name>
<dbReference type="SMART" id="SM00421">
    <property type="entry name" value="HTH_LUXR"/>
    <property type="match status" value="1"/>
</dbReference>
<dbReference type="Pfam" id="PF00196">
    <property type="entry name" value="GerE"/>
    <property type="match status" value="1"/>
</dbReference>
<dbReference type="InterPro" id="IPR001789">
    <property type="entry name" value="Sig_transdc_resp-reg_receiver"/>
</dbReference>
<evidence type="ECO:0000313" key="10">
    <source>
        <dbReference type="Proteomes" id="UP000248925"/>
    </source>
</evidence>
<reference evidence="9 10" key="1">
    <citation type="journal article" date="2018" name="Sci. Rep.">
        <title>Rhizobium tumorigenes sp. nov., a novel plant tumorigenic bacterium isolated from cane gall tumors on thornless blackberry.</title>
        <authorList>
            <person name="Kuzmanovi N."/>
            <person name="Smalla K."/>
            <person name="Gronow S."/>
            <person name="PuBawska J."/>
        </authorList>
    </citation>
    <scope>NUCLEOTIDE SEQUENCE [LARGE SCALE GENOMIC DNA]</scope>
    <source>
        <strain evidence="9 10">CCBAU 85046</strain>
    </source>
</reference>
<dbReference type="Gene3D" id="3.40.50.2300">
    <property type="match status" value="1"/>
</dbReference>
<protein>
    <submittedName>
        <fullName evidence="9">DNA-binding response regulator</fullName>
    </submittedName>
</protein>
<evidence type="ECO:0000259" key="7">
    <source>
        <dbReference type="PROSITE" id="PS50043"/>
    </source>
</evidence>
<gene>
    <name evidence="9" type="ORF">CPY51_05760</name>
</gene>